<evidence type="ECO:0000256" key="3">
    <source>
        <dbReference type="ARBA" id="ARBA00004496"/>
    </source>
</evidence>
<dbReference type="PANTHER" id="PTHR41391:SF1">
    <property type="entry name" value="RESTRICTION OF TELOMERE CAPPING PROTEIN 4"/>
    <property type="match status" value="1"/>
</dbReference>
<accession>A0A0D2I7J1</accession>
<dbReference type="InterPro" id="IPR039024">
    <property type="entry name" value="RTC4"/>
</dbReference>
<keyword evidence="6" id="KW-0963">Cytoplasm</keyword>
<evidence type="ECO:0000256" key="8">
    <source>
        <dbReference type="SAM" id="MobiDB-lite"/>
    </source>
</evidence>
<evidence type="ECO:0000256" key="5">
    <source>
        <dbReference type="ARBA" id="ARBA00015162"/>
    </source>
</evidence>
<feature type="compositionally biased region" description="Polar residues" evidence="8">
    <location>
        <begin position="247"/>
        <end position="261"/>
    </location>
</feature>
<feature type="domain" description="Restriction of telomere capping protein 4 C-terminal" evidence="9">
    <location>
        <begin position="378"/>
        <end position="503"/>
    </location>
</feature>
<organism evidence="10 11">
    <name type="scientific">Rhinocladiella mackenziei CBS 650.93</name>
    <dbReference type="NCBI Taxonomy" id="1442369"/>
    <lineage>
        <taxon>Eukaryota</taxon>
        <taxon>Fungi</taxon>
        <taxon>Dikarya</taxon>
        <taxon>Ascomycota</taxon>
        <taxon>Pezizomycotina</taxon>
        <taxon>Eurotiomycetes</taxon>
        <taxon>Chaetothyriomycetidae</taxon>
        <taxon>Chaetothyriales</taxon>
        <taxon>Herpotrichiellaceae</taxon>
        <taxon>Rhinocladiella</taxon>
    </lineage>
</organism>
<feature type="compositionally biased region" description="Basic and acidic residues" evidence="8">
    <location>
        <begin position="75"/>
        <end position="94"/>
    </location>
</feature>
<comment type="function">
    <text evidence="1">May be involved in a process influencing telomere capping.</text>
</comment>
<dbReference type="GeneID" id="25297617"/>
<dbReference type="Pfam" id="PF14474">
    <property type="entry name" value="RTC4"/>
    <property type="match status" value="1"/>
</dbReference>
<dbReference type="GO" id="GO:0005634">
    <property type="term" value="C:nucleus"/>
    <property type="evidence" value="ECO:0007669"/>
    <property type="project" value="UniProtKB-SubCell"/>
</dbReference>
<dbReference type="SMART" id="SM01312">
    <property type="entry name" value="RTC4"/>
    <property type="match status" value="1"/>
</dbReference>
<evidence type="ECO:0000256" key="2">
    <source>
        <dbReference type="ARBA" id="ARBA00004123"/>
    </source>
</evidence>
<name>A0A0D2I7J1_9EURO</name>
<dbReference type="STRING" id="1442369.A0A0D2I7J1"/>
<proteinExistence type="inferred from homology"/>
<evidence type="ECO:0000256" key="1">
    <source>
        <dbReference type="ARBA" id="ARBA00002738"/>
    </source>
</evidence>
<dbReference type="HOGENOM" id="CLU_532078_0_0_1"/>
<sequence length="519" mass="58467">MKKFNASYSKTYLTRHNYYGPNLLKTIRGRRTDTASGPALGEDLKRKSPNMKPRMEEDDELAIYAQPMSSDEDFIVPKETAKRSPRKLKTETMKPSRASPKRPANTAASTRSKRRKLQDEPSIDNVITPGKDEVGDTFPSWNVGSQKRKLQKNYANRKFFVKPEIVESKDDLRGSKQEFISHDVVEKREDVNSKTGFQEISALPRKRATRSLSHSKPSLDIADLPQKGSPSKESDFFMPDLPDFDSSAPTTGTDNPSTFSEEFSPDKPGHNRSGSTSSLSSVDSMFLLENKLEMDAMGDPEVTGQICPICKRPVKDSVLLFVPNNLRKISFQKQQNFCSQHQLVDAKEQWKERGYPEINWEDLEENRIRKKIPNLKQIINRETPSFYRDHLDTRIEAAKGHGKAIRTYLNQGIIDVVKQGYYGPKGTQIMINAITESLSGSLNKALQSDSTLRTAGVGYFVSAVLVPELTLQLVMEDMKLSRKEDGRAVMDESTHIGILLNPDDDRVERGGEGEDEDGN</sequence>
<reference evidence="10 11" key="1">
    <citation type="submission" date="2015-01" db="EMBL/GenBank/DDBJ databases">
        <title>The Genome Sequence of Rhinocladiella mackenzie CBS 650.93.</title>
        <authorList>
            <consortium name="The Broad Institute Genomics Platform"/>
            <person name="Cuomo C."/>
            <person name="de Hoog S."/>
            <person name="Gorbushina A."/>
            <person name="Stielow B."/>
            <person name="Teixiera M."/>
            <person name="Abouelleil A."/>
            <person name="Chapman S.B."/>
            <person name="Priest M."/>
            <person name="Young S.K."/>
            <person name="Wortman J."/>
            <person name="Nusbaum C."/>
            <person name="Birren B."/>
        </authorList>
    </citation>
    <scope>NUCLEOTIDE SEQUENCE [LARGE SCALE GENOMIC DNA]</scope>
    <source>
        <strain evidence="10 11">CBS 650.93</strain>
    </source>
</reference>
<evidence type="ECO:0000259" key="9">
    <source>
        <dbReference type="SMART" id="SM01312"/>
    </source>
</evidence>
<evidence type="ECO:0000256" key="7">
    <source>
        <dbReference type="ARBA" id="ARBA00023242"/>
    </source>
</evidence>
<feature type="region of interest" description="Disordered" evidence="8">
    <location>
        <begin position="196"/>
        <end position="280"/>
    </location>
</feature>
<evidence type="ECO:0000256" key="6">
    <source>
        <dbReference type="ARBA" id="ARBA00022490"/>
    </source>
</evidence>
<protein>
    <recommendedName>
        <fullName evidence="5">Restriction of telomere capping protein 4</fullName>
    </recommendedName>
</protein>
<dbReference type="GO" id="GO:0005737">
    <property type="term" value="C:cytoplasm"/>
    <property type="evidence" value="ECO:0007669"/>
    <property type="project" value="UniProtKB-SubCell"/>
</dbReference>
<comment type="similarity">
    <text evidence="4">Belongs to the RTC4 family.</text>
</comment>
<dbReference type="Proteomes" id="UP000053617">
    <property type="component" value="Unassembled WGS sequence"/>
</dbReference>
<keyword evidence="7" id="KW-0539">Nucleus</keyword>
<dbReference type="InterPro" id="IPR028094">
    <property type="entry name" value="RTC4_C"/>
</dbReference>
<dbReference type="EMBL" id="KN847481">
    <property type="protein sequence ID" value="KIX01819.1"/>
    <property type="molecule type" value="Genomic_DNA"/>
</dbReference>
<gene>
    <name evidence="10" type="ORF">Z518_09546</name>
</gene>
<evidence type="ECO:0000313" key="11">
    <source>
        <dbReference type="Proteomes" id="UP000053617"/>
    </source>
</evidence>
<comment type="subcellular location">
    <subcellularLocation>
        <location evidence="3">Cytoplasm</location>
    </subcellularLocation>
    <subcellularLocation>
        <location evidence="2">Nucleus</location>
    </subcellularLocation>
</comment>
<feature type="region of interest" description="Disordered" evidence="8">
    <location>
        <begin position="29"/>
        <end position="131"/>
    </location>
</feature>
<dbReference type="PANTHER" id="PTHR41391">
    <property type="entry name" value="RESTRICTION OF TELOMERE CAPPING PROTEIN 4"/>
    <property type="match status" value="1"/>
</dbReference>
<dbReference type="RefSeq" id="XP_013268955.1">
    <property type="nucleotide sequence ID" value="XM_013413501.1"/>
</dbReference>
<dbReference type="AlphaFoldDB" id="A0A0D2I7J1"/>
<evidence type="ECO:0000256" key="4">
    <source>
        <dbReference type="ARBA" id="ARBA00009461"/>
    </source>
</evidence>
<keyword evidence="11" id="KW-1185">Reference proteome</keyword>
<evidence type="ECO:0000313" key="10">
    <source>
        <dbReference type="EMBL" id="KIX01819.1"/>
    </source>
</evidence>
<dbReference type="VEuPathDB" id="FungiDB:Z518_09546"/>
<dbReference type="OrthoDB" id="128308at2759"/>